<dbReference type="EMBL" id="QJJQ01000007">
    <property type="protein sequence ID" value="PXW86517.1"/>
    <property type="molecule type" value="Genomic_DNA"/>
</dbReference>
<dbReference type="SUPFAM" id="SSF109604">
    <property type="entry name" value="HD-domain/PDEase-like"/>
    <property type="match status" value="1"/>
</dbReference>
<evidence type="ECO:0000256" key="8">
    <source>
        <dbReference type="ARBA" id="ARBA00023146"/>
    </source>
</evidence>
<dbReference type="GO" id="GO:0004814">
    <property type="term" value="F:arginine-tRNA ligase activity"/>
    <property type="evidence" value="ECO:0007669"/>
    <property type="project" value="InterPro"/>
</dbReference>
<dbReference type="Proteomes" id="UP000247978">
    <property type="component" value="Unassembled WGS sequence"/>
</dbReference>
<evidence type="ECO:0000256" key="5">
    <source>
        <dbReference type="ARBA" id="ARBA00022741"/>
    </source>
</evidence>
<feature type="domain" description="DALR anticodon binding" evidence="11">
    <location>
        <begin position="579"/>
        <end position="678"/>
    </location>
</feature>
<organism evidence="12 13">
    <name type="scientific">Pseudogracilibacillus auburnensis</name>
    <dbReference type="NCBI Taxonomy" id="1494959"/>
    <lineage>
        <taxon>Bacteria</taxon>
        <taxon>Bacillati</taxon>
        <taxon>Bacillota</taxon>
        <taxon>Bacilli</taxon>
        <taxon>Bacillales</taxon>
        <taxon>Bacillaceae</taxon>
        <taxon>Pseudogracilibacillus</taxon>
    </lineage>
</organism>
<keyword evidence="7 10" id="KW-0648">Protein biosynthesis</keyword>
<sequence>MSNNVLVEVGIEELPARFIDDAEKQLLTKTKNWLTELNIAFDSIKSYSTPRRLAILIENIAEYQTTIKEEVRGPQVKIAKDDQGNWTKAAIGFTKGQGKELADIYTKEVKGTSYIFVEKKMEGKKTAHILPDIKQIIASISFPQTMRWGSDSFRFARPLRWIVALLNDQIIPFEIAHVTASNVTYGHRFLGEKSTVTNPLEYEMILEKNYVIIDPKKREQLIVEQMKQLEQEQNFHIAVNDSLLNEVRNLVEYPTVFHGTFADDFLRLPEETLITSMQEHQRYFPVRDINSNRLLPCFVSVRNGDAKELANVVRGNEKVLRARLADATFFYEEDRKHSIHFFIDKLKTVVFQEKIGTIYEKLNKIKFMTKKLSEDLQLETKNRTEAMRTAEICKFDLMTDMVNEFPELQGIMGEKYALYYGEDQTVAQAIREHYLPVQANGSLPETIAGSVVSIADKLDTIVGCISVGLVPTGSQDPYSLRRQAIGILRILRENKWSISVESLLSIAYHVYEITDENVKKEISQFFKSRAAFILSEEQIEQDIIQAVLHEGIGTFHYTIEKAKLLSAKRNDPSFKQIEEALVRIMNLGKKHVQTNINPALFETESEKELYSMYNEVKEAFFQLTNQLEANNALEQIERLAGPIHQFFEHNMVMADNVDVKQNRLALVHNISTIINQYADVTLIEWKQHK</sequence>
<evidence type="ECO:0000313" key="12">
    <source>
        <dbReference type="EMBL" id="PXW86517.1"/>
    </source>
</evidence>
<dbReference type="EC" id="6.1.1.14" evidence="10"/>
<dbReference type="GO" id="GO:0004820">
    <property type="term" value="F:glycine-tRNA ligase activity"/>
    <property type="evidence" value="ECO:0007669"/>
    <property type="project" value="UniProtKB-UniRule"/>
</dbReference>
<dbReference type="NCBIfam" id="TIGR00211">
    <property type="entry name" value="glyS"/>
    <property type="match status" value="1"/>
</dbReference>
<comment type="similarity">
    <text evidence="2 10">Belongs to the class-II aminoacyl-tRNA synthetase family.</text>
</comment>
<comment type="subcellular location">
    <subcellularLocation>
        <location evidence="1 10">Cytoplasm</location>
    </subcellularLocation>
</comment>
<dbReference type="PANTHER" id="PTHR30075">
    <property type="entry name" value="GLYCYL-TRNA SYNTHETASE"/>
    <property type="match status" value="1"/>
</dbReference>
<dbReference type="GO" id="GO:0005829">
    <property type="term" value="C:cytosol"/>
    <property type="evidence" value="ECO:0007669"/>
    <property type="project" value="TreeGrafter"/>
</dbReference>
<accession>A0A2V3VX02</accession>
<keyword evidence="6 10" id="KW-0067">ATP-binding</keyword>
<evidence type="ECO:0000256" key="1">
    <source>
        <dbReference type="ARBA" id="ARBA00004496"/>
    </source>
</evidence>
<evidence type="ECO:0000256" key="7">
    <source>
        <dbReference type="ARBA" id="ARBA00022917"/>
    </source>
</evidence>
<proteinExistence type="inferred from homology"/>
<keyword evidence="4 10" id="KW-0436">Ligase</keyword>
<dbReference type="Gene3D" id="1.10.730.10">
    <property type="entry name" value="Isoleucyl-tRNA Synthetase, Domain 1"/>
    <property type="match status" value="1"/>
</dbReference>
<reference evidence="12 13" key="1">
    <citation type="submission" date="2018-05" db="EMBL/GenBank/DDBJ databases">
        <title>Genomic Encyclopedia of Type Strains, Phase IV (KMG-IV): sequencing the most valuable type-strain genomes for metagenomic binning, comparative biology and taxonomic classification.</title>
        <authorList>
            <person name="Goeker M."/>
        </authorList>
    </citation>
    <scope>NUCLEOTIDE SEQUENCE [LARGE SCALE GENOMIC DNA]</scope>
    <source>
        <strain evidence="12 13">DSM 28556</strain>
    </source>
</reference>
<gene>
    <name evidence="10" type="primary">glyS</name>
    <name evidence="12" type="ORF">DFR56_10735</name>
</gene>
<dbReference type="InterPro" id="IPR006194">
    <property type="entry name" value="Gly-tRNA-synth_heterodimer"/>
</dbReference>
<evidence type="ECO:0000256" key="3">
    <source>
        <dbReference type="ARBA" id="ARBA00022490"/>
    </source>
</evidence>
<dbReference type="Pfam" id="PF05746">
    <property type="entry name" value="DALR_1"/>
    <property type="match status" value="1"/>
</dbReference>
<keyword evidence="13" id="KW-1185">Reference proteome</keyword>
<evidence type="ECO:0000256" key="10">
    <source>
        <dbReference type="HAMAP-Rule" id="MF_00255"/>
    </source>
</evidence>
<protein>
    <recommendedName>
        <fullName evidence="10">Glycine--tRNA ligase beta subunit</fullName>
        <ecNumber evidence="10">6.1.1.14</ecNumber>
    </recommendedName>
    <alternativeName>
        <fullName evidence="10">Glycyl-tRNA synthetase beta subunit</fullName>
        <shortName evidence="10">GlyRS</shortName>
    </alternativeName>
</protein>
<dbReference type="GO" id="GO:0006426">
    <property type="term" value="P:glycyl-tRNA aminoacylation"/>
    <property type="evidence" value="ECO:0007669"/>
    <property type="project" value="UniProtKB-UniRule"/>
</dbReference>
<dbReference type="InterPro" id="IPR015944">
    <property type="entry name" value="Gly-tRNA-synth_bsu"/>
</dbReference>
<keyword evidence="3 10" id="KW-0963">Cytoplasm</keyword>
<evidence type="ECO:0000256" key="9">
    <source>
        <dbReference type="ARBA" id="ARBA00047937"/>
    </source>
</evidence>
<dbReference type="PROSITE" id="PS50861">
    <property type="entry name" value="AA_TRNA_LIGASE_II_GLYAB"/>
    <property type="match status" value="1"/>
</dbReference>
<dbReference type="GO" id="GO:0006420">
    <property type="term" value="P:arginyl-tRNA aminoacylation"/>
    <property type="evidence" value="ECO:0007669"/>
    <property type="project" value="InterPro"/>
</dbReference>
<comment type="subunit">
    <text evidence="10">Tetramer of two alpha and two beta subunits.</text>
</comment>
<comment type="catalytic activity">
    <reaction evidence="9 10">
        <text>tRNA(Gly) + glycine + ATP = glycyl-tRNA(Gly) + AMP + diphosphate</text>
        <dbReference type="Rhea" id="RHEA:16013"/>
        <dbReference type="Rhea" id="RHEA-COMP:9664"/>
        <dbReference type="Rhea" id="RHEA-COMP:9683"/>
        <dbReference type="ChEBI" id="CHEBI:30616"/>
        <dbReference type="ChEBI" id="CHEBI:33019"/>
        <dbReference type="ChEBI" id="CHEBI:57305"/>
        <dbReference type="ChEBI" id="CHEBI:78442"/>
        <dbReference type="ChEBI" id="CHEBI:78522"/>
        <dbReference type="ChEBI" id="CHEBI:456215"/>
        <dbReference type="EC" id="6.1.1.14"/>
    </reaction>
</comment>
<comment type="caution">
    <text evidence="12">The sequence shown here is derived from an EMBL/GenBank/DDBJ whole genome shotgun (WGS) entry which is preliminary data.</text>
</comment>
<dbReference type="RefSeq" id="WP_110395425.1">
    <property type="nucleotide sequence ID" value="NZ_JBHUHB010000001.1"/>
</dbReference>
<keyword evidence="8 10" id="KW-0030">Aminoacyl-tRNA synthetase</keyword>
<dbReference type="HAMAP" id="MF_00255">
    <property type="entry name" value="Gly_tRNA_synth_beta"/>
    <property type="match status" value="1"/>
</dbReference>
<evidence type="ECO:0000256" key="4">
    <source>
        <dbReference type="ARBA" id="ARBA00022598"/>
    </source>
</evidence>
<dbReference type="PANTHER" id="PTHR30075:SF2">
    <property type="entry name" value="GLYCINE--TRNA LIGASE, CHLOROPLASTIC_MITOCHONDRIAL 2"/>
    <property type="match status" value="1"/>
</dbReference>
<name>A0A2V3VX02_9BACI</name>
<dbReference type="GO" id="GO:0005524">
    <property type="term" value="F:ATP binding"/>
    <property type="evidence" value="ECO:0007669"/>
    <property type="project" value="UniProtKB-UniRule"/>
</dbReference>
<dbReference type="InterPro" id="IPR008909">
    <property type="entry name" value="DALR_anticod-bd"/>
</dbReference>
<evidence type="ECO:0000256" key="6">
    <source>
        <dbReference type="ARBA" id="ARBA00022840"/>
    </source>
</evidence>
<keyword evidence="5 10" id="KW-0547">Nucleotide-binding</keyword>
<dbReference type="Pfam" id="PF02092">
    <property type="entry name" value="tRNA_synt_2f"/>
    <property type="match status" value="1"/>
</dbReference>
<dbReference type="PRINTS" id="PR01045">
    <property type="entry name" value="TRNASYNTHGB"/>
</dbReference>
<evidence type="ECO:0000259" key="11">
    <source>
        <dbReference type="Pfam" id="PF05746"/>
    </source>
</evidence>
<dbReference type="AlphaFoldDB" id="A0A2V3VX02"/>
<evidence type="ECO:0000256" key="2">
    <source>
        <dbReference type="ARBA" id="ARBA00008226"/>
    </source>
</evidence>
<evidence type="ECO:0000313" key="13">
    <source>
        <dbReference type="Proteomes" id="UP000247978"/>
    </source>
</evidence>
<dbReference type="InterPro" id="IPR009080">
    <property type="entry name" value="tRNAsynth_Ia_anticodon-bd"/>
</dbReference>
<dbReference type="SUPFAM" id="SSF47323">
    <property type="entry name" value="Anticodon-binding domain of a subclass of class I aminoacyl-tRNA synthetases"/>
    <property type="match status" value="1"/>
</dbReference>
<dbReference type="OrthoDB" id="9775440at2"/>